<dbReference type="SMART" id="SM00028">
    <property type="entry name" value="TPR"/>
    <property type="match status" value="6"/>
</dbReference>
<evidence type="ECO:0000256" key="1">
    <source>
        <dbReference type="ARBA" id="ARBA00022737"/>
    </source>
</evidence>
<dbReference type="PANTHER" id="PTHR44314:SF1">
    <property type="entry name" value="CILIA- AND FLAGELLA-ASSOCIATED PROTEIN 70"/>
    <property type="match status" value="1"/>
</dbReference>
<dbReference type="InterPro" id="IPR011990">
    <property type="entry name" value="TPR-like_helical_dom_sf"/>
</dbReference>
<keyword evidence="1" id="KW-0677">Repeat</keyword>
<gene>
    <name evidence="4" type="ORF">WJX72_004242</name>
</gene>
<keyword evidence="2 3" id="KW-0802">TPR repeat</keyword>
<evidence type="ECO:0000256" key="3">
    <source>
        <dbReference type="PROSITE-ProRule" id="PRU00339"/>
    </source>
</evidence>
<dbReference type="GO" id="GO:0070062">
    <property type="term" value="C:extracellular exosome"/>
    <property type="evidence" value="ECO:0007669"/>
    <property type="project" value="TreeGrafter"/>
</dbReference>
<accession>A0AAW1QEU8</accession>
<reference evidence="4 5" key="1">
    <citation type="journal article" date="2024" name="Nat. Commun.">
        <title>Phylogenomics reveals the evolutionary origins of lichenization in chlorophyte algae.</title>
        <authorList>
            <person name="Puginier C."/>
            <person name="Libourel C."/>
            <person name="Otte J."/>
            <person name="Skaloud P."/>
            <person name="Haon M."/>
            <person name="Grisel S."/>
            <person name="Petersen M."/>
            <person name="Berrin J.G."/>
            <person name="Delaux P.M."/>
            <person name="Dal Grande F."/>
            <person name="Keller J."/>
        </authorList>
    </citation>
    <scope>NUCLEOTIDE SEQUENCE [LARGE SCALE GENOMIC DNA]</scope>
    <source>
        <strain evidence="4 5">SAG 2043</strain>
    </source>
</reference>
<proteinExistence type="predicted"/>
<dbReference type="EMBL" id="JALJOR010000003">
    <property type="protein sequence ID" value="KAK9819945.1"/>
    <property type="molecule type" value="Genomic_DNA"/>
</dbReference>
<dbReference type="Gene3D" id="1.25.40.10">
    <property type="entry name" value="Tetratricopeptide repeat domain"/>
    <property type="match status" value="3"/>
</dbReference>
<dbReference type="Proteomes" id="UP001489004">
    <property type="component" value="Unassembled WGS sequence"/>
</dbReference>
<dbReference type="AlphaFoldDB" id="A0AAW1QEU8"/>
<evidence type="ECO:0000313" key="5">
    <source>
        <dbReference type="Proteomes" id="UP001489004"/>
    </source>
</evidence>
<protein>
    <submittedName>
        <fullName evidence="4">Uncharacterized protein</fullName>
    </submittedName>
</protein>
<name>A0AAW1QEU8_9CHLO</name>
<keyword evidence="5" id="KW-1185">Reference proteome</keyword>
<organism evidence="4 5">
    <name type="scientific">[Myrmecia] bisecta</name>
    <dbReference type="NCBI Taxonomy" id="41462"/>
    <lineage>
        <taxon>Eukaryota</taxon>
        <taxon>Viridiplantae</taxon>
        <taxon>Chlorophyta</taxon>
        <taxon>core chlorophytes</taxon>
        <taxon>Trebouxiophyceae</taxon>
        <taxon>Trebouxiales</taxon>
        <taxon>Trebouxiaceae</taxon>
        <taxon>Myrmecia</taxon>
    </lineage>
</organism>
<comment type="caution">
    <text evidence="4">The sequence shown here is derived from an EMBL/GenBank/DDBJ whole genome shotgun (WGS) entry which is preliminary data.</text>
</comment>
<dbReference type="Pfam" id="PF13432">
    <property type="entry name" value="TPR_16"/>
    <property type="match status" value="2"/>
</dbReference>
<dbReference type="SUPFAM" id="SSF48452">
    <property type="entry name" value="TPR-like"/>
    <property type="match status" value="2"/>
</dbReference>
<sequence length="949" mass="99643">MPPKGGKPEVIEDEGPRTYADVTVSCICQLEANADGSAWPQLFLSVLLAPDKEPVLSEPASPDEKGNVSLMLAITLVRRPGDVLLHQLLNAPLAICVCRKDTGKSQVAASVDLLAFGSGASQVQAEAQLVAEPGSADGASGLAFTATPVVSTKVALLRLREGAAEPVLPPPAPAKAGKNKEVEVPSIPPAVDLEAAALLGEAEVAGSQVVELDVQQAGGLPNGLNAAMQAAGNALTFSCSLIIPGPSDGRRHTLTCPGATLTDGQLMWGSRPARFWLPAAAVSNLKVACELRSPLMVELARYLLPGNDNLTDPAFELYHGVGSLDVAEQLLEPGRVQAEGEAACSASFLGAQQAGRLATPALLPPEAPLNAKAKPIEEAAPLGEGAVPPCAWQQAGTRLRLALRLAQPFFPPWQPPPVPQQSLRDLIPARDLTKKVEPVTAQQEYRAQVLAIARSLATEYAKEAGPGADPAARQADLVFELNRSGAYLAIKGRLKRCVVGVVREKYRKTGKLEKDALQALYNELYVYLMAEMHQALLELAPLSLPPAPPGSPDAARLAALLGLAGEAEVCGDLLTATRRHQERLLAASDPQVWYDYGTFCLRTQRLGPAEESLREVVALDSGHLAALLALACLLWHNALATDPAFFQQAEVVLQQAQSVAPASPLVWALLSLVFAGGGEARAGDARNSSFEARRLAKAEATPRQANAFLQAALLLLDLQLGTSAQQALQLAASPPDNNPALASELALCRSRAASLVGDEAAALAHITEAARGAEPSDARPHILLGNIHYSAGRQAEASSAYQAALRTGPDACPLELYLRLGASFLEQGQPEYARNVYVQACAVRPCASAWLGAGLAYLRLGDLTNADLALTEANILDNQNARIWGYLALLSLLAGREAEAEQALKWGLKQGLADAALLAEIGSTLMAQGRYAKAVAALERSVAAGTGPN</sequence>
<feature type="repeat" description="TPR" evidence="3">
    <location>
        <begin position="778"/>
        <end position="811"/>
    </location>
</feature>
<evidence type="ECO:0000256" key="2">
    <source>
        <dbReference type="ARBA" id="ARBA00022803"/>
    </source>
</evidence>
<dbReference type="GO" id="GO:0003341">
    <property type="term" value="P:cilium movement"/>
    <property type="evidence" value="ECO:0007669"/>
    <property type="project" value="TreeGrafter"/>
</dbReference>
<dbReference type="PROSITE" id="PS50005">
    <property type="entry name" value="TPR"/>
    <property type="match status" value="1"/>
</dbReference>
<dbReference type="InterPro" id="IPR052628">
    <property type="entry name" value="CFAP70"/>
</dbReference>
<evidence type="ECO:0000313" key="4">
    <source>
        <dbReference type="EMBL" id="KAK9819945.1"/>
    </source>
</evidence>
<dbReference type="GO" id="GO:0031514">
    <property type="term" value="C:motile cilium"/>
    <property type="evidence" value="ECO:0007669"/>
    <property type="project" value="TreeGrafter"/>
</dbReference>
<dbReference type="GO" id="GO:0060271">
    <property type="term" value="P:cilium assembly"/>
    <property type="evidence" value="ECO:0007669"/>
    <property type="project" value="TreeGrafter"/>
</dbReference>
<dbReference type="InterPro" id="IPR019734">
    <property type="entry name" value="TPR_rpt"/>
</dbReference>
<dbReference type="PANTHER" id="PTHR44314">
    <property type="entry name" value="CILIA- AND FLAGELLA-ASSOCIATED PROTEIN 70"/>
    <property type="match status" value="1"/>
</dbReference>